<organism evidence="1">
    <name type="scientific">virus sp. ctML55</name>
    <dbReference type="NCBI Taxonomy" id="2827627"/>
    <lineage>
        <taxon>Viruses</taxon>
    </lineage>
</organism>
<reference evidence="1" key="1">
    <citation type="journal article" date="2021" name="Proc. Natl. Acad. Sci. U.S.A.">
        <title>A Catalog of Tens of Thousands of Viruses from Human Metagenomes Reveals Hidden Associations with Chronic Diseases.</title>
        <authorList>
            <person name="Tisza M.J."/>
            <person name="Buck C.B."/>
        </authorList>
    </citation>
    <scope>NUCLEOTIDE SEQUENCE</scope>
    <source>
        <strain evidence="1">CtML55</strain>
    </source>
</reference>
<dbReference type="EMBL" id="BK059105">
    <property type="protein sequence ID" value="DAE30848.1"/>
    <property type="molecule type" value="Genomic_DNA"/>
</dbReference>
<protein>
    <submittedName>
        <fullName evidence="1">Uncharacterized protein</fullName>
    </submittedName>
</protein>
<name>A0A8S5RHI5_9VIRU</name>
<sequence length="36" mass="4296">MMNLELSLKRKSRISIIDKEMLSLQITRNRIHSIVQ</sequence>
<accession>A0A8S5RHI5</accession>
<evidence type="ECO:0000313" key="1">
    <source>
        <dbReference type="EMBL" id="DAE30848.1"/>
    </source>
</evidence>
<proteinExistence type="predicted"/>